<dbReference type="SUPFAM" id="SSF75553">
    <property type="entry name" value="Smc hinge domain"/>
    <property type="match status" value="1"/>
</dbReference>
<dbReference type="Proteomes" id="UP000053611">
    <property type="component" value="Unassembled WGS sequence"/>
</dbReference>
<dbReference type="GO" id="GO:0005524">
    <property type="term" value="F:ATP binding"/>
    <property type="evidence" value="ECO:0007669"/>
    <property type="project" value="UniProtKB-KW"/>
</dbReference>
<dbReference type="CDD" id="cd03273">
    <property type="entry name" value="ABC_SMC2_euk"/>
    <property type="match status" value="1"/>
</dbReference>
<evidence type="ECO:0000256" key="8">
    <source>
        <dbReference type="ARBA" id="ARBA00023067"/>
    </source>
</evidence>
<dbReference type="Pfam" id="PF02463">
    <property type="entry name" value="SMC_N"/>
    <property type="match status" value="2"/>
</dbReference>
<gene>
    <name evidence="15" type="ORF">CC85DRAFT_331713</name>
</gene>
<evidence type="ECO:0000256" key="2">
    <source>
        <dbReference type="ARBA" id="ARBA00005231"/>
    </source>
</evidence>
<keyword evidence="6" id="KW-0067">ATP-binding</keyword>
<evidence type="ECO:0000256" key="12">
    <source>
        <dbReference type="SAM" id="Coils"/>
    </source>
</evidence>
<name>A0A0J0XB90_9TREE</name>
<dbReference type="FunFam" id="3.40.50.300:FF:000278">
    <property type="entry name" value="Structural maintenance of chromosomes 2"/>
    <property type="match status" value="1"/>
</dbReference>
<dbReference type="GO" id="GO:0016887">
    <property type="term" value="F:ATP hydrolysis activity"/>
    <property type="evidence" value="ECO:0007669"/>
    <property type="project" value="InterPro"/>
</dbReference>
<evidence type="ECO:0000256" key="9">
    <source>
        <dbReference type="ARBA" id="ARBA00023242"/>
    </source>
</evidence>
<feature type="coiled-coil region" evidence="12">
    <location>
        <begin position="220"/>
        <end position="381"/>
    </location>
</feature>
<evidence type="ECO:0000256" key="13">
    <source>
        <dbReference type="SAM" id="MobiDB-lite"/>
    </source>
</evidence>
<dbReference type="Gene3D" id="3.30.70.1620">
    <property type="match status" value="1"/>
</dbReference>
<dbReference type="InterPro" id="IPR024704">
    <property type="entry name" value="SMC"/>
</dbReference>
<feature type="coiled-coil region" evidence="12">
    <location>
        <begin position="405"/>
        <end position="467"/>
    </location>
</feature>
<comment type="similarity">
    <text evidence="2">Belongs to the SMC family. SMC2 subfamily.</text>
</comment>
<dbReference type="PIRSF" id="PIRSF005719">
    <property type="entry name" value="SMC"/>
    <property type="match status" value="1"/>
</dbReference>
<dbReference type="FunFam" id="3.40.50.300:FF:000385">
    <property type="entry name" value="Structural maintenance of chromosomes 2"/>
    <property type="match status" value="1"/>
</dbReference>
<proteinExistence type="inferred from homology"/>
<dbReference type="Gene3D" id="1.20.1600.10">
    <property type="entry name" value="Outer membrane efflux proteins (OEP)"/>
    <property type="match status" value="1"/>
</dbReference>
<evidence type="ECO:0000256" key="10">
    <source>
        <dbReference type="ARBA" id="ARBA00023306"/>
    </source>
</evidence>
<dbReference type="PANTHER" id="PTHR43977">
    <property type="entry name" value="STRUCTURAL MAINTENANCE OF CHROMOSOMES PROTEIN 3"/>
    <property type="match status" value="1"/>
</dbReference>
<dbReference type="Gene3D" id="1.20.1060.20">
    <property type="match status" value="1"/>
</dbReference>
<protein>
    <recommendedName>
        <fullName evidence="11">Structural maintenance of chromosomes protein</fullName>
    </recommendedName>
</protein>
<dbReference type="GO" id="GO:0007076">
    <property type="term" value="P:mitotic chromosome condensation"/>
    <property type="evidence" value="ECO:0007669"/>
    <property type="project" value="UniProtKB-ARBA"/>
</dbReference>
<dbReference type="GO" id="GO:0005694">
    <property type="term" value="C:chromosome"/>
    <property type="evidence" value="ECO:0007669"/>
    <property type="project" value="InterPro"/>
</dbReference>
<keyword evidence="16" id="KW-1185">Reference proteome</keyword>
<keyword evidence="10" id="KW-0131">Cell cycle</keyword>
<dbReference type="GeneID" id="28987690"/>
<sequence>MRIEELILDGFKSYPVRTTISGFDESFNAITGLNGSGKSNILDAICFVLGITNMTSVRAGNLMDLIYKRGQAGVTKASVTIVFNNQDRSKSPVGFENTPQITVTRQIAVGNVSKYLLNGHKSTLQTIQNLFQSVQLNINNPNFLIMQGKITKVLNMKPAEILGMVEEAAGTRMFEERKGKAVKTMAKKDKKVEEISTLLREEIEPKLEKLRAEKRSYLEYQKATSELERLTRLVKAYEWRLVVDKLEKSGASLEQKHRDLAAAKEDIKRGGEECKDMEKEMAEIEARRAKEMAKGGKMQALADGVNELERELVKVKTQLEIKESTVADDAKRVEGANNAVTETKEALEAKKAASEKDAAAYAELKKAYDAGAEELARTEELLQTLLTGLSSSKDDEGAGGYMGALAEAKARLAAAGTEAEQAKVKIGLAERDIKDKEPRAKKAEREGEGLIKELAAKRAEVEQLRARVNACGWDEDKERSLLERQAEHSQKIAHLSEKRDAIKSRLASLDFDYSDPYPNFDRNKVKGLVATLVDLDETNYACSTALEICAGGRLYNVVVEDEKTGAALLDKGKLRKRVTLIPLNKIKAFRMSAQTIATAEKLAPGKVNLALDLVGCDEEVSAAMAYVFGSVFVCKDKESAKAVTFNKSIGVKSVTLEGDVYDPSGTLSGGAAPSGSGVLVKVQELRSIEKQIAAHKKELDAASRELASAKKVIDQWRKDKRAVDLRAHEVTLLEEQVSGSNATKIISEVEAARKTLAELKAVVEQAKEKQKAASADVKRLEKEMDDFKNNKDSKLKEIKADIANRKKELGKKTTQVKVRHKEVQTAELEIQQLESDLEAAVAEVKEAEAAHAKSKAELAELGKELAAQQGAHKAAEAKFKAERAVLARFDNEVADLEHDLKAKKQEIVDAELSLKKLEHDLGLAKKERSSSEAAKENLEKQFPWILDEQQFFGKPGSPYDFNGVNLAQAREQCRELEAQHKGMGRKINTKVMNMIDNVEKKEAALHKMMSTVLKDKVKIEATIVELDHYKRDALAKTWEKVNGDFGLIFAELLPGNFAKLQPPEGQDLTDGLEVKVRLGPVWKASLTELSGGQRSLIALSLIMSLLQFKPAPMYILDEIDAALDLQHTQHIGQLFRNRFKGSQFIVVSLKEGLFTNANVLFRTRFRDGTSIVERTATRAIYDKENDESQAQSQSQSQPAPKRRGGGVARAPLAVR</sequence>
<keyword evidence="9 11" id="KW-0539">Nucleus</keyword>
<dbReference type="AlphaFoldDB" id="A0A0J0XB90"/>
<keyword evidence="3" id="KW-0132">Cell division</keyword>
<organism evidence="15 16">
    <name type="scientific">Cutaneotrichosporon oleaginosum</name>
    <dbReference type="NCBI Taxonomy" id="879819"/>
    <lineage>
        <taxon>Eukaryota</taxon>
        <taxon>Fungi</taxon>
        <taxon>Dikarya</taxon>
        <taxon>Basidiomycota</taxon>
        <taxon>Agaricomycotina</taxon>
        <taxon>Tremellomycetes</taxon>
        <taxon>Trichosporonales</taxon>
        <taxon>Trichosporonaceae</taxon>
        <taxon>Cutaneotrichosporon</taxon>
    </lineage>
</organism>
<feature type="coiled-coil region" evidence="12">
    <location>
        <begin position="685"/>
        <end position="719"/>
    </location>
</feature>
<dbReference type="Gene3D" id="3.40.50.300">
    <property type="entry name" value="P-loop containing nucleotide triphosphate hydrolases"/>
    <property type="match status" value="2"/>
</dbReference>
<evidence type="ECO:0000256" key="1">
    <source>
        <dbReference type="ARBA" id="ARBA00004123"/>
    </source>
</evidence>
<dbReference type="InterPro" id="IPR027417">
    <property type="entry name" value="P-loop_NTPase"/>
</dbReference>
<evidence type="ECO:0000256" key="7">
    <source>
        <dbReference type="ARBA" id="ARBA00023054"/>
    </source>
</evidence>
<dbReference type="InterPro" id="IPR036277">
    <property type="entry name" value="SMC_hinge_sf"/>
</dbReference>
<keyword evidence="4" id="KW-0547">Nucleotide-binding</keyword>
<evidence type="ECO:0000256" key="5">
    <source>
        <dbReference type="ARBA" id="ARBA00022776"/>
    </source>
</evidence>
<dbReference type="OrthoDB" id="10255539at2759"/>
<evidence type="ECO:0000313" key="15">
    <source>
        <dbReference type="EMBL" id="KLT38315.1"/>
    </source>
</evidence>
<evidence type="ECO:0000256" key="4">
    <source>
        <dbReference type="ARBA" id="ARBA00022741"/>
    </source>
</evidence>
<dbReference type="SMART" id="SM00968">
    <property type="entry name" value="SMC_hinge"/>
    <property type="match status" value="1"/>
</dbReference>
<dbReference type="STRING" id="879819.A0A0J0XB90"/>
<accession>A0A0J0XB90</accession>
<dbReference type="GO" id="GO:0051301">
    <property type="term" value="P:cell division"/>
    <property type="evidence" value="ECO:0007669"/>
    <property type="project" value="UniProtKB-KW"/>
</dbReference>
<keyword evidence="5" id="KW-0498">Mitosis</keyword>
<evidence type="ECO:0000256" key="11">
    <source>
        <dbReference type="PIRNR" id="PIRNR005719"/>
    </source>
</evidence>
<dbReference type="InterPro" id="IPR027120">
    <property type="entry name" value="Smc2_ABC"/>
</dbReference>
<dbReference type="GO" id="GO:0005634">
    <property type="term" value="C:nucleus"/>
    <property type="evidence" value="ECO:0007669"/>
    <property type="project" value="UniProtKB-SubCell"/>
</dbReference>
<feature type="compositionally biased region" description="Low complexity" evidence="13">
    <location>
        <begin position="1188"/>
        <end position="1199"/>
    </location>
</feature>
<dbReference type="EMBL" id="KQ087324">
    <property type="protein sequence ID" value="KLT38315.1"/>
    <property type="molecule type" value="Genomic_DNA"/>
</dbReference>
<dbReference type="Pfam" id="PF06470">
    <property type="entry name" value="SMC_hinge"/>
    <property type="match status" value="1"/>
</dbReference>
<dbReference type="SUPFAM" id="SSF52540">
    <property type="entry name" value="P-loop containing nucleoside triphosphate hydrolases"/>
    <property type="match status" value="1"/>
</dbReference>
<evidence type="ECO:0000256" key="3">
    <source>
        <dbReference type="ARBA" id="ARBA00022618"/>
    </source>
</evidence>
<dbReference type="RefSeq" id="XP_018274806.1">
    <property type="nucleotide sequence ID" value="XM_018427087.1"/>
</dbReference>
<keyword evidence="8" id="KW-0226">DNA condensation</keyword>
<feature type="domain" description="SMC hinge" evidence="14">
    <location>
        <begin position="523"/>
        <end position="644"/>
    </location>
</feature>
<comment type="subcellular location">
    <subcellularLocation>
        <location evidence="1 11">Nucleus</location>
    </subcellularLocation>
</comment>
<dbReference type="InterPro" id="IPR010935">
    <property type="entry name" value="SMC_hinge"/>
</dbReference>
<evidence type="ECO:0000256" key="6">
    <source>
        <dbReference type="ARBA" id="ARBA00022840"/>
    </source>
</evidence>
<evidence type="ECO:0000259" key="14">
    <source>
        <dbReference type="SMART" id="SM00968"/>
    </source>
</evidence>
<dbReference type="SUPFAM" id="SSF90257">
    <property type="entry name" value="Myosin rod fragments"/>
    <property type="match status" value="1"/>
</dbReference>
<feature type="region of interest" description="Disordered" evidence="13">
    <location>
        <begin position="1182"/>
        <end position="1215"/>
    </location>
</feature>
<evidence type="ECO:0000313" key="16">
    <source>
        <dbReference type="Proteomes" id="UP000053611"/>
    </source>
</evidence>
<feature type="coiled-coil region" evidence="12">
    <location>
        <begin position="749"/>
        <end position="941"/>
    </location>
</feature>
<dbReference type="InterPro" id="IPR003395">
    <property type="entry name" value="RecF/RecN/SMC_N"/>
</dbReference>
<keyword evidence="7 12" id="KW-0175">Coiled coil</keyword>
<reference evidence="15 16" key="1">
    <citation type="submission" date="2015-03" db="EMBL/GenBank/DDBJ databases">
        <title>Genomics and transcriptomics of the oil-accumulating basidiomycete yeast T. oleaginosus allow insights into substrate utilization and the diverse evolutionary trajectories of mating systems in fungi.</title>
        <authorList>
            <consortium name="DOE Joint Genome Institute"/>
            <person name="Kourist R."/>
            <person name="Kracht O."/>
            <person name="Bracharz F."/>
            <person name="Lipzen A."/>
            <person name="Nolan M."/>
            <person name="Ohm R."/>
            <person name="Grigoriev I."/>
            <person name="Sun S."/>
            <person name="Heitman J."/>
            <person name="Bruck T."/>
            <person name="Nowrousian M."/>
        </authorList>
    </citation>
    <scope>NUCLEOTIDE SEQUENCE [LARGE SCALE GENOMIC DNA]</scope>
    <source>
        <strain evidence="15 16">IBC0246</strain>
    </source>
</reference>